<dbReference type="RefSeq" id="WP_181004370.1">
    <property type="nucleotide sequence ID" value="NZ_JAGSOW010000012.1"/>
</dbReference>
<dbReference type="Proteomes" id="UP001220207">
    <property type="component" value="Unassembled WGS sequence"/>
</dbReference>
<dbReference type="InterPro" id="IPR025332">
    <property type="entry name" value="DUF4238"/>
</dbReference>
<name>A0AB35JW19_PSESY</name>
<dbReference type="EMBL" id="JAGSOW010000012">
    <property type="protein sequence ID" value="MDC3738127.1"/>
    <property type="molecule type" value="Genomic_DNA"/>
</dbReference>
<comment type="caution">
    <text evidence="1">The sequence shown here is derived from an EMBL/GenBank/DDBJ whole genome shotgun (WGS) entry which is preliminary data.</text>
</comment>
<dbReference type="Pfam" id="PF14022">
    <property type="entry name" value="DUF4238"/>
    <property type="match status" value="1"/>
</dbReference>
<dbReference type="AlphaFoldDB" id="A0AB35JW19"/>
<protein>
    <submittedName>
        <fullName evidence="1">DUF4238 domain-containing protein</fullName>
    </submittedName>
</protein>
<evidence type="ECO:0000313" key="2">
    <source>
        <dbReference type="Proteomes" id="UP001220207"/>
    </source>
</evidence>
<evidence type="ECO:0000313" key="1">
    <source>
        <dbReference type="EMBL" id="MDC3738127.1"/>
    </source>
</evidence>
<sequence length="340" mass="39276">MQQIRKDHHYVPKLYLKNWAQDGLINTYRLLVPNENSAIWKKQSLKGIAFHQHLYTYLSSQEETDEFERWLDMEFENPAAEAIRRVVQNDRMSPEHWRRLVRFAVALDVRTPARLKDFINRQNDSLHALMDQSMRSSIDRLEAAVRRNEPFPSYSEDKDALSLFKISIEASPCGGGYAKAETVVGRRMWIWQMKQLLTSTLGRLPAHKWTVLHPPVGISWPTSDNPLVRLNFQDAANYDFGGGWGAKNGDIMLPLSPRHLLYTCVGNRVLPRGTVLDAPTAKLIGNIIIEHADRYIFAQEPGDIHLRRPRVACPLTFKNETAAWKNWHEEQTQAERQIQS</sequence>
<accession>A0AB35JW19</accession>
<reference evidence="1" key="1">
    <citation type="submission" date="2021-04" db="EMBL/GenBank/DDBJ databases">
        <title>Genome Sequence and Comparative Genome Analysis of Pseudomonas syringae pv. syringae strains EC33 and LMG5496 isolated from Citrus plants from Tunisia and Greece.</title>
        <authorList>
            <person name="Abdellatif E."/>
            <person name="Baeyen S."/>
        </authorList>
    </citation>
    <scope>NUCLEOTIDE SEQUENCE</scope>
    <source>
        <strain evidence="1">LMG 5496</strain>
    </source>
</reference>
<proteinExistence type="predicted"/>
<organism evidence="1 2">
    <name type="scientific">Pseudomonas syringae pv. syringae</name>
    <dbReference type="NCBI Taxonomy" id="321"/>
    <lineage>
        <taxon>Bacteria</taxon>
        <taxon>Pseudomonadati</taxon>
        <taxon>Pseudomonadota</taxon>
        <taxon>Gammaproteobacteria</taxon>
        <taxon>Pseudomonadales</taxon>
        <taxon>Pseudomonadaceae</taxon>
        <taxon>Pseudomonas</taxon>
        <taxon>Pseudomonas syringae</taxon>
    </lineage>
</organism>
<gene>
    <name evidence="1" type="ORF">KDL27_20265</name>
</gene>